<keyword evidence="1" id="KW-0472">Membrane</keyword>
<evidence type="ECO:0000313" key="2">
    <source>
        <dbReference type="EMBL" id="KIH68588.1"/>
    </source>
</evidence>
<gene>
    <name evidence="2" type="ORF">ANCDUO_01075</name>
</gene>
<feature type="transmembrane region" description="Helical" evidence="1">
    <location>
        <begin position="33"/>
        <end position="52"/>
    </location>
</feature>
<sequence length="61" mass="6854">MTIAADCVDAQAKRGQLRRWCERCERVHMNRGCNIVLLILGLAAAGLAGSQFSNVRIYNYR</sequence>
<accession>A0A0C2DF29</accession>
<dbReference type="Proteomes" id="UP000054047">
    <property type="component" value="Unassembled WGS sequence"/>
</dbReference>
<protein>
    <submittedName>
        <fullName evidence="2">Uncharacterized protein</fullName>
    </submittedName>
</protein>
<dbReference type="AlphaFoldDB" id="A0A0C2DF29"/>
<evidence type="ECO:0000256" key="1">
    <source>
        <dbReference type="SAM" id="Phobius"/>
    </source>
</evidence>
<proteinExistence type="predicted"/>
<keyword evidence="3" id="KW-1185">Reference proteome</keyword>
<reference evidence="2 3" key="1">
    <citation type="submission" date="2013-12" db="EMBL/GenBank/DDBJ databases">
        <title>Draft genome of the parsitic nematode Ancylostoma duodenale.</title>
        <authorList>
            <person name="Mitreva M."/>
        </authorList>
    </citation>
    <scope>NUCLEOTIDE SEQUENCE [LARGE SCALE GENOMIC DNA]</scope>
    <source>
        <strain evidence="2 3">Zhejiang</strain>
    </source>
</reference>
<keyword evidence="1" id="KW-0812">Transmembrane</keyword>
<keyword evidence="1" id="KW-1133">Transmembrane helix</keyword>
<organism evidence="2 3">
    <name type="scientific">Ancylostoma duodenale</name>
    <dbReference type="NCBI Taxonomy" id="51022"/>
    <lineage>
        <taxon>Eukaryota</taxon>
        <taxon>Metazoa</taxon>
        <taxon>Ecdysozoa</taxon>
        <taxon>Nematoda</taxon>
        <taxon>Chromadorea</taxon>
        <taxon>Rhabditida</taxon>
        <taxon>Rhabditina</taxon>
        <taxon>Rhabditomorpha</taxon>
        <taxon>Strongyloidea</taxon>
        <taxon>Ancylostomatidae</taxon>
        <taxon>Ancylostomatinae</taxon>
        <taxon>Ancylostoma</taxon>
    </lineage>
</organism>
<name>A0A0C2DF29_9BILA</name>
<evidence type="ECO:0000313" key="3">
    <source>
        <dbReference type="Proteomes" id="UP000054047"/>
    </source>
</evidence>
<dbReference type="EMBL" id="KN726339">
    <property type="protein sequence ID" value="KIH68588.1"/>
    <property type="molecule type" value="Genomic_DNA"/>
</dbReference>